<evidence type="ECO:0000256" key="2">
    <source>
        <dbReference type="ARBA" id="ARBA00022737"/>
    </source>
</evidence>
<dbReference type="PRINTS" id="PR01813">
    <property type="entry name" value="ANNEXINFUNGI"/>
</dbReference>
<evidence type="ECO:0000313" key="7">
    <source>
        <dbReference type="Proteomes" id="UP000297910"/>
    </source>
</evidence>
<keyword evidence="7" id="KW-1185">Reference proteome</keyword>
<dbReference type="Gene3D" id="1.10.220.10">
    <property type="entry name" value="Annexin"/>
    <property type="match status" value="4"/>
</dbReference>
<dbReference type="GO" id="GO:0012506">
    <property type="term" value="C:vesicle membrane"/>
    <property type="evidence" value="ECO:0007669"/>
    <property type="project" value="TreeGrafter"/>
</dbReference>
<dbReference type="GO" id="GO:0001786">
    <property type="term" value="F:phosphatidylserine binding"/>
    <property type="evidence" value="ECO:0007669"/>
    <property type="project" value="TreeGrafter"/>
</dbReference>
<dbReference type="GO" id="GO:0005544">
    <property type="term" value="F:calcium-dependent phospholipid binding"/>
    <property type="evidence" value="ECO:0007669"/>
    <property type="project" value="UniProtKB-KW"/>
</dbReference>
<dbReference type="GO" id="GO:0005509">
    <property type="term" value="F:calcium ion binding"/>
    <property type="evidence" value="ECO:0007669"/>
    <property type="project" value="InterPro"/>
</dbReference>
<dbReference type="PANTHER" id="PTHR10502">
    <property type="entry name" value="ANNEXIN"/>
    <property type="match status" value="1"/>
</dbReference>
<dbReference type="InterPro" id="IPR037104">
    <property type="entry name" value="Annexin_sf"/>
</dbReference>
<accession>A0A4Z1FKC4</accession>
<proteinExistence type="inferred from homology"/>
<evidence type="ECO:0000256" key="3">
    <source>
        <dbReference type="ARBA" id="ARBA00023216"/>
    </source>
</evidence>
<dbReference type="GO" id="GO:0005737">
    <property type="term" value="C:cytoplasm"/>
    <property type="evidence" value="ECO:0007669"/>
    <property type="project" value="TreeGrafter"/>
</dbReference>
<evidence type="ECO:0000313" key="6">
    <source>
        <dbReference type="EMBL" id="TGO25176.1"/>
    </source>
</evidence>
<feature type="compositionally biased region" description="Pro residues" evidence="5">
    <location>
        <begin position="71"/>
        <end position="80"/>
    </location>
</feature>
<keyword evidence="2 4" id="KW-0677">Repeat</keyword>
<dbReference type="PANTHER" id="PTHR10502:SF102">
    <property type="entry name" value="ANNEXIN B11"/>
    <property type="match status" value="1"/>
</dbReference>
<feature type="compositionally biased region" description="Low complexity" evidence="5">
    <location>
        <begin position="49"/>
        <end position="70"/>
    </location>
</feature>
<feature type="compositionally biased region" description="Low complexity" evidence="5">
    <location>
        <begin position="81"/>
        <end position="99"/>
    </location>
</feature>
<gene>
    <name evidence="6" type="ORF">BPAE_0086g00410</name>
</gene>
<comment type="similarity">
    <text evidence="1 4">Belongs to the annexin family.</text>
</comment>
<organism evidence="6 7">
    <name type="scientific">Botrytis paeoniae</name>
    <dbReference type="NCBI Taxonomy" id="278948"/>
    <lineage>
        <taxon>Eukaryota</taxon>
        <taxon>Fungi</taxon>
        <taxon>Dikarya</taxon>
        <taxon>Ascomycota</taxon>
        <taxon>Pezizomycotina</taxon>
        <taxon>Leotiomycetes</taxon>
        <taxon>Helotiales</taxon>
        <taxon>Sclerotiniaceae</taxon>
        <taxon>Botrytis</taxon>
    </lineage>
</organism>
<evidence type="ECO:0000256" key="4">
    <source>
        <dbReference type="RuleBase" id="RU003540"/>
    </source>
</evidence>
<dbReference type="SMART" id="SM00335">
    <property type="entry name" value="ANX"/>
    <property type="match status" value="4"/>
</dbReference>
<dbReference type="InterPro" id="IPR009117">
    <property type="entry name" value="ANX14"/>
</dbReference>
<dbReference type="InterPro" id="IPR018502">
    <property type="entry name" value="Annexin_repeat"/>
</dbReference>
<dbReference type="InterPro" id="IPR001464">
    <property type="entry name" value="Annexin"/>
</dbReference>
<keyword evidence="3 4" id="KW-0041">Annexin</keyword>
<dbReference type="Pfam" id="PF00191">
    <property type="entry name" value="Annexin"/>
    <property type="match status" value="4"/>
</dbReference>
<dbReference type="GO" id="GO:0005634">
    <property type="term" value="C:nucleus"/>
    <property type="evidence" value="ECO:0007669"/>
    <property type="project" value="TreeGrafter"/>
</dbReference>
<keyword evidence="4" id="KW-0111">Calcium/phospholipid-binding</keyword>
<dbReference type="GO" id="GO:0005886">
    <property type="term" value="C:plasma membrane"/>
    <property type="evidence" value="ECO:0007669"/>
    <property type="project" value="TreeGrafter"/>
</dbReference>
<dbReference type="EMBL" id="PQXI01000086">
    <property type="protein sequence ID" value="TGO25176.1"/>
    <property type="molecule type" value="Genomic_DNA"/>
</dbReference>
<keyword evidence="4" id="KW-0106">Calcium</keyword>
<feature type="compositionally biased region" description="Low complexity" evidence="5">
    <location>
        <begin position="1"/>
        <end position="18"/>
    </location>
</feature>
<feature type="compositionally biased region" description="Pro residues" evidence="5">
    <location>
        <begin position="100"/>
        <end position="120"/>
    </location>
</feature>
<dbReference type="PRINTS" id="PR00196">
    <property type="entry name" value="ANNEXIN"/>
</dbReference>
<dbReference type="PROSITE" id="PS51897">
    <property type="entry name" value="ANNEXIN_2"/>
    <property type="match status" value="4"/>
</dbReference>
<sequence length="486" mass="54323">MSYQNYPPYGAPPAGLAPQSGYPPQIPPRRMSIDVCDNAAPVDFEIDSPQPYQQYPPTQTPYPQNSYGAPPQQPPYPPQQQPYQQYPPQQGSYPQQQPYGAPPPGPPGHYPPPQSSPYPPSQSGYSQPPYGAPPPGAQPQYGAPMGYGQPTPPSAGYDLNLPSPPRIPYDGRADAQALRKAMKGFGTDEATLIEVLHNKGPLQIEVLRQAFFDTFKRKLLADVESETSSYFREGLAAIIRGPLIQDCHLLYSAMDGVGTKEKYLTEVLMGRSNADINAIKSMYQRRYKRSLAGDIKGDLSMKTEDHFLMVLEANRNEESAPVIPRDVDRDVASIWNATEAIRGHDAKTVCEIFTKRNDAQLRAINHTYQQQHGKPLEWVIKKKFSGHMEDALLYQLRTASDKAMRDANLMEESMKGFGTKDKLLVARVVRCHWDPKHMDQVKGAYQHAYGRSLASRISADTSGYYEKLMVKCVECSHLVQPGYTWF</sequence>
<dbReference type="AlphaFoldDB" id="A0A4Z1FKC4"/>
<feature type="region of interest" description="Disordered" evidence="5">
    <location>
        <begin position="1"/>
        <end position="155"/>
    </location>
</feature>
<evidence type="ECO:0000256" key="1">
    <source>
        <dbReference type="ARBA" id="ARBA00007831"/>
    </source>
</evidence>
<dbReference type="PROSITE" id="PS00223">
    <property type="entry name" value="ANNEXIN_1"/>
    <property type="match status" value="1"/>
</dbReference>
<comment type="caution">
    <text evidence="6">The sequence shown here is derived from an EMBL/GenBank/DDBJ whole genome shotgun (WGS) entry which is preliminary data.</text>
</comment>
<name>A0A4Z1FKC4_9HELO</name>
<protein>
    <recommendedName>
        <fullName evidence="4">Annexin</fullName>
    </recommendedName>
</protein>
<reference evidence="6 7" key="1">
    <citation type="submission" date="2017-12" db="EMBL/GenBank/DDBJ databases">
        <title>Comparative genomics of Botrytis spp.</title>
        <authorList>
            <person name="Valero-Jimenez C.A."/>
            <person name="Tapia P."/>
            <person name="Veloso J."/>
            <person name="Silva-Moreno E."/>
            <person name="Staats M."/>
            <person name="Valdes J.H."/>
            <person name="Van Kan J.A.L."/>
        </authorList>
    </citation>
    <scope>NUCLEOTIDE SEQUENCE [LARGE SCALE GENOMIC DNA]</scope>
    <source>
        <strain evidence="6 7">Bp0003</strain>
    </source>
</reference>
<dbReference type="InterPro" id="IPR018252">
    <property type="entry name" value="Annexin_repeat_CS"/>
</dbReference>
<comment type="domain">
    <text evidence="4">A pair of annexin repeats may form one binding site for calcium and phospholipid.</text>
</comment>
<dbReference type="SUPFAM" id="SSF47874">
    <property type="entry name" value="Annexin"/>
    <property type="match status" value="1"/>
</dbReference>
<dbReference type="Proteomes" id="UP000297910">
    <property type="component" value="Unassembled WGS sequence"/>
</dbReference>
<evidence type="ECO:0000256" key="5">
    <source>
        <dbReference type="SAM" id="MobiDB-lite"/>
    </source>
</evidence>